<evidence type="ECO:0000256" key="1">
    <source>
        <dbReference type="SAM" id="MobiDB-lite"/>
    </source>
</evidence>
<dbReference type="EMBL" id="BGPR01000399">
    <property type="protein sequence ID" value="GBM18182.1"/>
    <property type="molecule type" value="Genomic_DNA"/>
</dbReference>
<feature type="region of interest" description="Disordered" evidence="1">
    <location>
        <begin position="45"/>
        <end position="77"/>
    </location>
</feature>
<keyword evidence="3" id="KW-1185">Reference proteome</keyword>
<gene>
    <name evidence="2" type="ORF">AVEN_151722_1</name>
</gene>
<reference evidence="2 3" key="1">
    <citation type="journal article" date="2019" name="Sci. Rep.">
        <title>Orb-weaving spider Araneus ventricosus genome elucidates the spidroin gene catalogue.</title>
        <authorList>
            <person name="Kono N."/>
            <person name="Nakamura H."/>
            <person name="Ohtoshi R."/>
            <person name="Moran D.A.P."/>
            <person name="Shinohara A."/>
            <person name="Yoshida Y."/>
            <person name="Fujiwara M."/>
            <person name="Mori M."/>
            <person name="Tomita M."/>
            <person name="Arakawa K."/>
        </authorList>
    </citation>
    <scope>NUCLEOTIDE SEQUENCE [LARGE SCALE GENOMIC DNA]</scope>
</reference>
<sequence>MSGLRGRRAPGSKPDSIEDPPCIWAWCTLNPTPWVNRPPTGMVQKYPHWPSLSKKGVRPEEDQWGESRQQHAEDGIY</sequence>
<evidence type="ECO:0000313" key="3">
    <source>
        <dbReference type="Proteomes" id="UP000499080"/>
    </source>
</evidence>
<dbReference type="AlphaFoldDB" id="A0A4Y2DN04"/>
<protein>
    <submittedName>
        <fullName evidence="2">Uncharacterized protein</fullName>
    </submittedName>
</protein>
<evidence type="ECO:0000313" key="2">
    <source>
        <dbReference type="EMBL" id="GBM18182.1"/>
    </source>
</evidence>
<accession>A0A4Y2DN04</accession>
<comment type="caution">
    <text evidence="2">The sequence shown here is derived from an EMBL/GenBank/DDBJ whole genome shotgun (WGS) entry which is preliminary data.</text>
</comment>
<name>A0A4Y2DN04_ARAVE</name>
<dbReference type="Proteomes" id="UP000499080">
    <property type="component" value="Unassembled WGS sequence"/>
</dbReference>
<proteinExistence type="predicted"/>
<feature type="region of interest" description="Disordered" evidence="1">
    <location>
        <begin position="1"/>
        <end position="20"/>
    </location>
</feature>
<feature type="compositionally biased region" description="Basic and acidic residues" evidence="1">
    <location>
        <begin position="68"/>
        <end position="77"/>
    </location>
</feature>
<feature type="compositionally biased region" description="Basic residues" evidence="1">
    <location>
        <begin position="1"/>
        <end position="10"/>
    </location>
</feature>
<organism evidence="2 3">
    <name type="scientific">Araneus ventricosus</name>
    <name type="common">Orbweaver spider</name>
    <name type="synonym">Epeira ventricosa</name>
    <dbReference type="NCBI Taxonomy" id="182803"/>
    <lineage>
        <taxon>Eukaryota</taxon>
        <taxon>Metazoa</taxon>
        <taxon>Ecdysozoa</taxon>
        <taxon>Arthropoda</taxon>
        <taxon>Chelicerata</taxon>
        <taxon>Arachnida</taxon>
        <taxon>Araneae</taxon>
        <taxon>Araneomorphae</taxon>
        <taxon>Entelegynae</taxon>
        <taxon>Araneoidea</taxon>
        <taxon>Araneidae</taxon>
        <taxon>Araneus</taxon>
    </lineage>
</organism>